<feature type="domain" description="Major facilitator superfamily (MFS) profile" evidence="9">
    <location>
        <begin position="13"/>
        <end position="468"/>
    </location>
</feature>
<feature type="transmembrane region" description="Helical" evidence="8">
    <location>
        <begin position="442"/>
        <end position="464"/>
    </location>
</feature>
<keyword evidence="4 8" id="KW-0812">Transmembrane</keyword>
<evidence type="ECO:0000256" key="6">
    <source>
        <dbReference type="ARBA" id="ARBA00023136"/>
    </source>
</evidence>
<keyword evidence="3" id="KW-1003">Cell membrane</keyword>
<dbReference type="EMBL" id="CAJQYY010000041">
    <property type="protein sequence ID" value="CAG4923559.1"/>
    <property type="molecule type" value="Genomic_DNA"/>
</dbReference>
<protein>
    <submittedName>
        <fullName evidence="10">Multidrug resistance protein Stp</fullName>
    </submittedName>
</protein>
<reference evidence="10 11" key="1">
    <citation type="submission" date="2021-04" db="EMBL/GenBank/DDBJ databases">
        <authorList>
            <person name="Vanwijnsberghe S."/>
        </authorList>
    </citation>
    <scope>NUCLEOTIDE SEQUENCE [LARGE SCALE GENOMIC DNA]</scope>
    <source>
        <strain evidence="10 11">LMG 32171</strain>
    </source>
</reference>
<proteinExistence type="predicted"/>
<dbReference type="Gene3D" id="1.20.1250.20">
    <property type="entry name" value="MFS general substrate transporter like domains"/>
    <property type="match status" value="1"/>
</dbReference>
<evidence type="ECO:0000256" key="8">
    <source>
        <dbReference type="SAM" id="Phobius"/>
    </source>
</evidence>
<evidence type="ECO:0000256" key="3">
    <source>
        <dbReference type="ARBA" id="ARBA00022475"/>
    </source>
</evidence>
<dbReference type="PANTHER" id="PTHR42718">
    <property type="entry name" value="MAJOR FACILITATOR SUPERFAMILY MULTIDRUG TRANSPORTER MFSC"/>
    <property type="match status" value="1"/>
</dbReference>
<dbReference type="NCBIfam" id="TIGR00711">
    <property type="entry name" value="efflux_EmrB"/>
    <property type="match status" value="1"/>
</dbReference>
<evidence type="ECO:0000256" key="5">
    <source>
        <dbReference type="ARBA" id="ARBA00022989"/>
    </source>
</evidence>
<keyword evidence="2" id="KW-0813">Transport</keyword>
<keyword evidence="11" id="KW-1185">Reference proteome</keyword>
<feature type="transmembrane region" description="Helical" evidence="8">
    <location>
        <begin position="226"/>
        <end position="249"/>
    </location>
</feature>
<dbReference type="PROSITE" id="PS50850">
    <property type="entry name" value="MFS"/>
    <property type="match status" value="1"/>
</dbReference>
<feature type="transmembrane region" description="Helical" evidence="8">
    <location>
        <begin position="363"/>
        <end position="384"/>
    </location>
</feature>
<dbReference type="InterPro" id="IPR011701">
    <property type="entry name" value="MFS"/>
</dbReference>
<feature type="transmembrane region" description="Helical" evidence="8">
    <location>
        <begin position="12"/>
        <end position="35"/>
    </location>
</feature>
<dbReference type="InterPro" id="IPR020846">
    <property type="entry name" value="MFS_dom"/>
</dbReference>
<dbReference type="InterPro" id="IPR036259">
    <property type="entry name" value="MFS_trans_sf"/>
</dbReference>
<feature type="transmembrane region" description="Helical" evidence="8">
    <location>
        <begin position="109"/>
        <end position="129"/>
    </location>
</feature>
<dbReference type="CDD" id="cd17321">
    <property type="entry name" value="MFS_MMR_MDR_like"/>
    <property type="match status" value="1"/>
</dbReference>
<dbReference type="Proteomes" id="UP000789752">
    <property type="component" value="Unassembled WGS sequence"/>
</dbReference>
<keyword evidence="5 8" id="KW-1133">Transmembrane helix</keyword>
<feature type="transmembrane region" description="Helical" evidence="8">
    <location>
        <begin position="141"/>
        <end position="160"/>
    </location>
</feature>
<evidence type="ECO:0000256" key="4">
    <source>
        <dbReference type="ARBA" id="ARBA00022692"/>
    </source>
</evidence>
<dbReference type="Pfam" id="PF07690">
    <property type="entry name" value="MFS_1"/>
    <property type="match status" value="1"/>
</dbReference>
<feature type="transmembrane region" description="Helical" evidence="8">
    <location>
        <begin position="200"/>
        <end position="220"/>
    </location>
</feature>
<feature type="transmembrane region" description="Helical" evidence="8">
    <location>
        <begin position="166"/>
        <end position="188"/>
    </location>
</feature>
<keyword evidence="6 8" id="KW-0472">Membrane</keyword>
<sequence length="494" mass="50925">MTHHIEGNKRWLALLVLCMGVLMIVLDTTIVNVALPSIAADLGFSETSLVWVVNAYMLAFGGFLLLGGRLGDLFGHRRLFLAGIALFTVASLACGVSTTQVLLVCARAVQGLGGAVVSAVSLSLIMNLFTETGERAKAMGVYGFVCAGGGSIGVLLGGLLTNVLSWHWIFLVNLPIGIAVYGLSLALLPAGRGQQQTGRLDVAGAASVTASLMLAVYAIVNGNEAGWMSLTASGLLALAIALLALFLWIESRVRHPLMPPGLFTLRNVATANVVGMLWAAAMFAWFFISALYLQRVLGYPPMQVGLAFLPANLIMAFFSLGLSARLVMRFGLRLPLAAGLLIAACGLALFARAPVDGHFALDVLPGMLLLGFGAGIAFNPLLLAAMSDVKPEDSGLASGIVNTAFMMGGALGLAILASLAAARTGELLARGAATPVALNAGYHVAFMCGAIFAALAGLLGAAFLRARAPSAHGEAQSAHDAPKRSSNKAAAGNG</sequence>
<comment type="caution">
    <text evidence="10">The sequence shown here is derived from an EMBL/GenBank/DDBJ whole genome shotgun (WGS) entry which is preliminary data.</text>
</comment>
<feature type="transmembrane region" description="Helical" evidence="8">
    <location>
        <begin position="47"/>
        <end position="67"/>
    </location>
</feature>
<feature type="transmembrane region" description="Helical" evidence="8">
    <location>
        <begin position="304"/>
        <end position="322"/>
    </location>
</feature>
<evidence type="ECO:0000313" key="11">
    <source>
        <dbReference type="Proteomes" id="UP000789752"/>
    </source>
</evidence>
<evidence type="ECO:0000256" key="2">
    <source>
        <dbReference type="ARBA" id="ARBA00022448"/>
    </source>
</evidence>
<feature type="transmembrane region" description="Helical" evidence="8">
    <location>
        <begin position="79"/>
        <end position="103"/>
    </location>
</feature>
<dbReference type="PANTHER" id="PTHR42718:SF46">
    <property type="entry name" value="BLR6921 PROTEIN"/>
    <property type="match status" value="1"/>
</dbReference>
<accession>A0ABM8UAL0</accession>
<organism evidence="10 11">
    <name type="scientific">Paraburkholderia gardini</name>
    <dbReference type="NCBI Taxonomy" id="2823469"/>
    <lineage>
        <taxon>Bacteria</taxon>
        <taxon>Pseudomonadati</taxon>
        <taxon>Pseudomonadota</taxon>
        <taxon>Betaproteobacteria</taxon>
        <taxon>Burkholderiales</taxon>
        <taxon>Burkholderiaceae</taxon>
        <taxon>Paraburkholderia</taxon>
    </lineage>
</organism>
<dbReference type="SUPFAM" id="SSF103473">
    <property type="entry name" value="MFS general substrate transporter"/>
    <property type="match status" value="1"/>
</dbReference>
<dbReference type="PRINTS" id="PR01036">
    <property type="entry name" value="TCRTETB"/>
</dbReference>
<name>A0ABM8UAL0_9BURK</name>
<dbReference type="InterPro" id="IPR004638">
    <property type="entry name" value="EmrB-like"/>
</dbReference>
<dbReference type="RefSeq" id="WP_228983592.1">
    <property type="nucleotide sequence ID" value="NZ_CAJQYY010000041.1"/>
</dbReference>
<comment type="subcellular location">
    <subcellularLocation>
        <location evidence="1">Cell membrane</location>
        <topology evidence="1">Multi-pass membrane protein</topology>
    </subcellularLocation>
</comment>
<feature type="transmembrane region" description="Helical" evidence="8">
    <location>
        <begin position="396"/>
        <end position="422"/>
    </location>
</feature>
<evidence type="ECO:0000259" key="9">
    <source>
        <dbReference type="PROSITE" id="PS50850"/>
    </source>
</evidence>
<dbReference type="Gene3D" id="1.20.1720.10">
    <property type="entry name" value="Multidrug resistance protein D"/>
    <property type="match status" value="1"/>
</dbReference>
<evidence type="ECO:0000313" key="10">
    <source>
        <dbReference type="EMBL" id="CAG4923559.1"/>
    </source>
</evidence>
<gene>
    <name evidence="10" type="primary">stp_5</name>
    <name evidence="10" type="ORF">R54767_05006</name>
</gene>
<evidence type="ECO:0000256" key="7">
    <source>
        <dbReference type="SAM" id="MobiDB-lite"/>
    </source>
</evidence>
<evidence type="ECO:0000256" key="1">
    <source>
        <dbReference type="ARBA" id="ARBA00004651"/>
    </source>
</evidence>
<feature type="region of interest" description="Disordered" evidence="7">
    <location>
        <begin position="473"/>
        <end position="494"/>
    </location>
</feature>
<feature type="transmembrane region" description="Helical" evidence="8">
    <location>
        <begin position="269"/>
        <end position="292"/>
    </location>
</feature>
<feature type="transmembrane region" description="Helical" evidence="8">
    <location>
        <begin position="334"/>
        <end position="351"/>
    </location>
</feature>